<dbReference type="EMBL" id="MCGE01000017">
    <property type="protein sequence ID" value="ORZ13126.1"/>
    <property type="molecule type" value="Genomic_DNA"/>
</dbReference>
<feature type="region of interest" description="Disordered" evidence="1">
    <location>
        <begin position="1"/>
        <end position="96"/>
    </location>
</feature>
<accession>A0A1X2IB16</accession>
<feature type="compositionally biased region" description="Low complexity" evidence="1">
    <location>
        <begin position="155"/>
        <end position="166"/>
    </location>
</feature>
<comment type="caution">
    <text evidence="2">The sequence shown here is derived from an EMBL/GenBank/DDBJ whole genome shotgun (WGS) entry which is preliminary data.</text>
</comment>
<feature type="compositionally biased region" description="Low complexity" evidence="1">
    <location>
        <begin position="178"/>
        <end position="210"/>
    </location>
</feature>
<gene>
    <name evidence="2" type="ORF">BCR42DRAFT_419235</name>
</gene>
<proteinExistence type="predicted"/>
<reference evidence="2 3" key="1">
    <citation type="submission" date="2016-07" db="EMBL/GenBank/DDBJ databases">
        <title>Pervasive Adenine N6-methylation of Active Genes in Fungi.</title>
        <authorList>
            <consortium name="DOE Joint Genome Institute"/>
            <person name="Mondo S.J."/>
            <person name="Dannebaum R.O."/>
            <person name="Kuo R.C."/>
            <person name="Labutti K."/>
            <person name="Haridas S."/>
            <person name="Kuo A."/>
            <person name="Salamov A."/>
            <person name="Ahrendt S.R."/>
            <person name="Lipzen A."/>
            <person name="Sullivan W."/>
            <person name="Andreopoulos W.B."/>
            <person name="Clum A."/>
            <person name="Lindquist E."/>
            <person name="Daum C."/>
            <person name="Ramamoorthy G.K."/>
            <person name="Gryganskyi A."/>
            <person name="Culley D."/>
            <person name="Magnuson J.K."/>
            <person name="James T.Y."/>
            <person name="O'Malley M.A."/>
            <person name="Stajich J.E."/>
            <person name="Spatafora J.W."/>
            <person name="Visel A."/>
            <person name="Grigoriev I.V."/>
        </authorList>
    </citation>
    <scope>NUCLEOTIDE SEQUENCE [LARGE SCALE GENOMIC DNA]</scope>
    <source>
        <strain evidence="2 3">NRRL 1336</strain>
    </source>
</reference>
<feature type="compositionally biased region" description="Polar residues" evidence="1">
    <location>
        <begin position="77"/>
        <end position="96"/>
    </location>
</feature>
<evidence type="ECO:0000313" key="3">
    <source>
        <dbReference type="Proteomes" id="UP000193560"/>
    </source>
</evidence>
<feature type="compositionally biased region" description="Basic and acidic residues" evidence="1">
    <location>
        <begin position="167"/>
        <end position="177"/>
    </location>
</feature>
<dbReference type="OrthoDB" id="2423722at2759"/>
<feature type="compositionally biased region" description="Low complexity" evidence="1">
    <location>
        <begin position="49"/>
        <end position="67"/>
    </location>
</feature>
<sequence>MFRHRISSPITEEPNSSFQSGKASIIGMRKSDSMDASTHQQQDPTSYPDYEQQQQEQDYQYQYQYQYGEHLHRPVSPSASSANTAALPSTTTNQDEPLTIESMSAVIAAAVQMSGTTGAKSSLSMGHASIKQTEKKKQQEDKVKRRFSIFTWKKQQQQQQQQQQQRQQEDDTMDPRTDSTLSLSSSASSTTSSPRSSSSATAGTSSVVTTPVDDGLDELAYRGIQIKEIKTTLKPMVIPSNVTNPMPTVKLERPGFARINY</sequence>
<evidence type="ECO:0000313" key="2">
    <source>
        <dbReference type="EMBL" id="ORZ13126.1"/>
    </source>
</evidence>
<evidence type="ECO:0000256" key="1">
    <source>
        <dbReference type="SAM" id="MobiDB-lite"/>
    </source>
</evidence>
<protein>
    <submittedName>
        <fullName evidence="2">Uncharacterized protein</fullName>
    </submittedName>
</protein>
<feature type="region of interest" description="Disordered" evidence="1">
    <location>
        <begin position="118"/>
        <end position="211"/>
    </location>
</feature>
<feature type="compositionally biased region" description="Polar residues" evidence="1">
    <location>
        <begin position="34"/>
        <end position="45"/>
    </location>
</feature>
<name>A0A1X2IB16_9FUNG</name>
<dbReference type="AlphaFoldDB" id="A0A1X2IB16"/>
<keyword evidence="3" id="KW-1185">Reference proteome</keyword>
<feature type="compositionally biased region" description="Polar residues" evidence="1">
    <location>
        <begin position="8"/>
        <end position="22"/>
    </location>
</feature>
<organism evidence="2 3">
    <name type="scientific">Absidia repens</name>
    <dbReference type="NCBI Taxonomy" id="90262"/>
    <lineage>
        <taxon>Eukaryota</taxon>
        <taxon>Fungi</taxon>
        <taxon>Fungi incertae sedis</taxon>
        <taxon>Mucoromycota</taxon>
        <taxon>Mucoromycotina</taxon>
        <taxon>Mucoromycetes</taxon>
        <taxon>Mucorales</taxon>
        <taxon>Cunninghamellaceae</taxon>
        <taxon>Absidia</taxon>
    </lineage>
</organism>
<dbReference type="Proteomes" id="UP000193560">
    <property type="component" value="Unassembled WGS sequence"/>
</dbReference>
<feature type="compositionally biased region" description="Basic and acidic residues" evidence="1">
    <location>
        <begin position="132"/>
        <end position="143"/>
    </location>
</feature>